<feature type="transmembrane region" description="Helical" evidence="8">
    <location>
        <begin position="398"/>
        <end position="422"/>
    </location>
</feature>
<dbReference type="PANTHER" id="PTHR48022:SF31">
    <property type="entry name" value="HEXOSE TRANSPORTER"/>
    <property type="match status" value="1"/>
</dbReference>
<dbReference type="PROSITE" id="PS50850">
    <property type="entry name" value="MFS"/>
    <property type="match status" value="1"/>
</dbReference>
<dbReference type="Gene3D" id="1.20.1250.20">
    <property type="entry name" value="MFS general substrate transporter like domains"/>
    <property type="match status" value="1"/>
</dbReference>
<feature type="transmembrane region" description="Helical" evidence="8">
    <location>
        <begin position="116"/>
        <end position="135"/>
    </location>
</feature>
<comment type="subcellular location">
    <subcellularLocation>
        <location evidence="1">Membrane</location>
        <topology evidence="1">Multi-pass membrane protein</topology>
    </subcellularLocation>
</comment>
<feature type="transmembrane region" description="Helical" evidence="8">
    <location>
        <begin position="335"/>
        <end position="356"/>
    </location>
</feature>
<dbReference type="AlphaFoldDB" id="A0A6A6NSQ1"/>
<feature type="transmembrane region" description="Helical" evidence="8">
    <location>
        <begin position="141"/>
        <end position="163"/>
    </location>
</feature>
<evidence type="ECO:0000256" key="6">
    <source>
        <dbReference type="ARBA" id="ARBA00023136"/>
    </source>
</evidence>
<evidence type="ECO:0000259" key="9">
    <source>
        <dbReference type="PROSITE" id="PS50850"/>
    </source>
</evidence>
<dbReference type="PANTHER" id="PTHR48022">
    <property type="entry name" value="PLASTIDIC GLUCOSE TRANSPORTER 4"/>
    <property type="match status" value="1"/>
</dbReference>
<gene>
    <name evidence="10" type="ORF">BDY21DRAFT_374061</name>
</gene>
<feature type="transmembrane region" description="Helical" evidence="8">
    <location>
        <begin position="297"/>
        <end position="315"/>
    </location>
</feature>
<protein>
    <submittedName>
        <fullName evidence="10">Hexose transporter protein</fullName>
    </submittedName>
</protein>
<evidence type="ECO:0000256" key="3">
    <source>
        <dbReference type="ARBA" id="ARBA00022448"/>
    </source>
</evidence>
<evidence type="ECO:0000313" key="11">
    <source>
        <dbReference type="Proteomes" id="UP000799766"/>
    </source>
</evidence>
<evidence type="ECO:0000256" key="2">
    <source>
        <dbReference type="ARBA" id="ARBA00010992"/>
    </source>
</evidence>
<feature type="transmembrane region" description="Helical" evidence="8">
    <location>
        <begin position="434"/>
        <end position="451"/>
    </location>
</feature>
<dbReference type="InterPro" id="IPR036259">
    <property type="entry name" value="MFS_trans_sf"/>
</dbReference>
<evidence type="ECO:0000313" key="10">
    <source>
        <dbReference type="EMBL" id="KAF2454452.1"/>
    </source>
</evidence>
<dbReference type="InterPro" id="IPR020846">
    <property type="entry name" value="MFS_dom"/>
</dbReference>
<dbReference type="SUPFAM" id="SSF103473">
    <property type="entry name" value="MFS general substrate transporter"/>
    <property type="match status" value="1"/>
</dbReference>
<evidence type="ECO:0000256" key="7">
    <source>
        <dbReference type="RuleBase" id="RU003346"/>
    </source>
</evidence>
<accession>A0A6A6NSQ1</accession>
<proteinExistence type="inferred from homology"/>
<keyword evidence="11" id="KW-1185">Reference proteome</keyword>
<dbReference type="Pfam" id="PF00083">
    <property type="entry name" value="Sugar_tr"/>
    <property type="match status" value="1"/>
</dbReference>
<keyword evidence="6 8" id="KW-0472">Membrane</keyword>
<keyword evidence="5 8" id="KW-1133">Transmembrane helix</keyword>
<dbReference type="InterPro" id="IPR005828">
    <property type="entry name" value="MFS_sugar_transport-like"/>
</dbReference>
<feature type="transmembrane region" description="Helical" evidence="8">
    <location>
        <begin position="86"/>
        <end position="109"/>
    </location>
</feature>
<evidence type="ECO:0000256" key="1">
    <source>
        <dbReference type="ARBA" id="ARBA00004141"/>
    </source>
</evidence>
<dbReference type="Proteomes" id="UP000799766">
    <property type="component" value="Unassembled WGS sequence"/>
</dbReference>
<feature type="domain" description="Major facilitator superfamily (MFS) profile" evidence="9">
    <location>
        <begin position="48"/>
        <end position="488"/>
    </location>
</feature>
<dbReference type="GO" id="GO:0005351">
    <property type="term" value="F:carbohydrate:proton symporter activity"/>
    <property type="evidence" value="ECO:0007669"/>
    <property type="project" value="TreeGrafter"/>
</dbReference>
<dbReference type="NCBIfam" id="TIGR00879">
    <property type="entry name" value="SP"/>
    <property type="match status" value="1"/>
</dbReference>
<feature type="transmembrane region" description="Helical" evidence="8">
    <location>
        <begin position="207"/>
        <end position="227"/>
    </location>
</feature>
<dbReference type="OrthoDB" id="6133115at2759"/>
<dbReference type="FunFam" id="1.20.1250.20:FF:000117">
    <property type="entry name" value="MFS hexose transporter"/>
    <property type="match status" value="1"/>
</dbReference>
<evidence type="ECO:0000256" key="5">
    <source>
        <dbReference type="ARBA" id="ARBA00022989"/>
    </source>
</evidence>
<feature type="transmembrane region" description="Helical" evidence="8">
    <location>
        <begin position="175"/>
        <end position="195"/>
    </location>
</feature>
<feature type="transmembrane region" description="Helical" evidence="8">
    <location>
        <begin position="363"/>
        <end position="386"/>
    </location>
</feature>
<evidence type="ECO:0000256" key="8">
    <source>
        <dbReference type="SAM" id="Phobius"/>
    </source>
</evidence>
<reference evidence="10" key="1">
    <citation type="journal article" date="2020" name="Stud. Mycol.">
        <title>101 Dothideomycetes genomes: a test case for predicting lifestyles and emergence of pathogens.</title>
        <authorList>
            <person name="Haridas S."/>
            <person name="Albert R."/>
            <person name="Binder M."/>
            <person name="Bloem J."/>
            <person name="Labutti K."/>
            <person name="Salamov A."/>
            <person name="Andreopoulos B."/>
            <person name="Baker S."/>
            <person name="Barry K."/>
            <person name="Bills G."/>
            <person name="Bluhm B."/>
            <person name="Cannon C."/>
            <person name="Castanera R."/>
            <person name="Culley D."/>
            <person name="Daum C."/>
            <person name="Ezra D."/>
            <person name="Gonzalez J."/>
            <person name="Henrissat B."/>
            <person name="Kuo A."/>
            <person name="Liang C."/>
            <person name="Lipzen A."/>
            <person name="Lutzoni F."/>
            <person name="Magnuson J."/>
            <person name="Mondo S."/>
            <person name="Nolan M."/>
            <person name="Ohm R."/>
            <person name="Pangilinan J."/>
            <person name="Park H.-J."/>
            <person name="Ramirez L."/>
            <person name="Alfaro M."/>
            <person name="Sun H."/>
            <person name="Tritt A."/>
            <person name="Yoshinaga Y."/>
            <person name="Zwiers L.-H."/>
            <person name="Turgeon B."/>
            <person name="Goodwin S."/>
            <person name="Spatafora J."/>
            <person name="Crous P."/>
            <person name="Grigoriev I."/>
        </authorList>
    </citation>
    <scope>NUCLEOTIDE SEQUENCE</scope>
    <source>
        <strain evidence="10">ATCC 16933</strain>
    </source>
</reference>
<dbReference type="InterPro" id="IPR050360">
    <property type="entry name" value="MFS_Sugar_Transporters"/>
</dbReference>
<dbReference type="InterPro" id="IPR003663">
    <property type="entry name" value="Sugar/inositol_transpt"/>
</dbReference>
<sequence>MAPKIGWRGPKTTSRIHGEDRDVLEDQAPQLERVNWMRDPGLRRLYAWAFVLWIASWTTGYDGSMLNNMRIIPKWEDYFDSPTGGLLGILTALYQIGSLASLPIIPFFADHFGRKFSIAVGCVIMIIGGVIQGAAQNLGMFMGGRFLVGFGNSLAQLCSPLLLTELCHPQHRGRVTAVYNCLWNLGYIINTWLTFGTQHINGHASWRIPAFVQCAPAVVQVIFIFWCPESPRWLIAKDRDDKALHILAKYHANGNAEHPTVQFEYREIKETLAMEFQSKKTSSYLDFLRTSGNRYRLMLICSVGLFSQWSGNTLVSYFSTEIYDSIGLTDPTSKLGINGGLAIMSLFVSVLCAILVDRVGRRPLFLSATGGMCFAFTIWTICAAQYEQKRDTAAGKAVIAFIWIHSFSYALAWSGLLIAYSVEVLPFKIRAKGLMIMNLSVQVALTVNQQLNPIALDNLPHSYDLFIIYNVWVFLELCFVYFFYVETKGPTLEELAKIIDGDEAEVAHVNVKDTAEPVYHEKAPETKTSAL</sequence>
<feature type="transmembrane region" description="Helical" evidence="8">
    <location>
        <begin position="463"/>
        <end position="484"/>
    </location>
</feature>
<comment type="similarity">
    <text evidence="2 7">Belongs to the major facilitator superfamily. Sugar transporter (TC 2.A.1.1) family.</text>
</comment>
<dbReference type="EMBL" id="MU001691">
    <property type="protein sequence ID" value="KAF2454452.1"/>
    <property type="molecule type" value="Genomic_DNA"/>
</dbReference>
<keyword evidence="4 8" id="KW-0812">Transmembrane</keyword>
<keyword evidence="3 7" id="KW-0813">Transport</keyword>
<dbReference type="GO" id="GO:0016020">
    <property type="term" value="C:membrane"/>
    <property type="evidence" value="ECO:0007669"/>
    <property type="project" value="UniProtKB-SubCell"/>
</dbReference>
<evidence type="ECO:0000256" key="4">
    <source>
        <dbReference type="ARBA" id="ARBA00022692"/>
    </source>
</evidence>
<name>A0A6A6NSQ1_9PEZI</name>
<feature type="transmembrane region" description="Helical" evidence="8">
    <location>
        <begin position="45"/>
        <end position="66"/>
    </location>
</feature>
<organism evidence="10 11">
    <name type="scientific">Lineolata rhizophorae</name>
    <dbReference type="NCBI Taxonomy" id="578093"/>
    <lineage>
        <taxon>Eukaryota</taxon>
        <taxon>Fungi</taxon>
        <taxon>Dikarya</taxon>
        <taxon>Ascomycota</taxon>
        <taxon>Pezizomycotina</taxon>
        <taxon>Dothideomycetes</taxon>
        <taxon>Dothideomycetes incertae sedis</taxon>
        <taxon>Lineolatales</taxon>
        <taxon>Lineolataceae</taxon>
        <taxon>Lineolata</taxon>
    </lineage>
</organism>